<keyword evidence="2" id="KW-1185">Reference proteome</keyword>
<evidence type="ECO:0000313" key="2">
    <source>
        <dbReference type="Proteomes" id="UP000030341"/>
    </source>
</evidence>
<dbReference type="EMBL" id="CP009889">
    <property type="protein sequence ID" value="AIY67130.1"/>
    <property type="molecule type" value="Genomic_DNA"/>
</dbReference>
<dbReference type="HOGENOM" id="CLU_1276888_0_0_6"/>
<dbReference type="Pfam" id="PF19531">
    <property type="entry name" value="DUF6058"/>
    <property type="match status" value="1"/>
</dbReference>
<dbReference type="OrthoDB" id="6301601at2"/>
<dbReference type="InterPro" id="IPR045694">
    <property type="entry name" value="DUF6058"/>
</dbReference>
<dbReference type="KEGG" id="pseo:OM33_18860"/>
<dbReference type="AlphaFoldDB" id="A0A0A7EKE9"/>
<proteinExistence type="predicted"/>
<reference evidence="1 2" key="1">
    <citation type="submission" date="2014-11" db="EMBL/GenBank/DDBJ databases">
        <title>Complete Genome Sequence of Pseudoalteromonas sp. Strain OCN003 Isolated from Kaneohe Bay, Oahu, Hawaii.</title>
        <authorList>
            <person name="Beurmann S."/>
            <person name="Videau P."/>
            <person name="Ushijima B."/>
            <person name="Smith A.M."/>
            <person name="Aeby G.S."/>
            <person name="Callahan S.M."/>
            <person name="Belcaid M."/>
        </authorList>
    </citation>
    <scope>NUCLEOTIDE SEQUENCE [LARGE SCALE GENOMIC DNA]</scope>
    <source>
        <strain evidence="1 2">OCN003</strain>
    </source>
</reference>
<evidence type="ECO:0000313" key="1">
    <source>
        <dbReference type="EMBL" id="AIY67130.1"/>
    </source>
</evidence>
<protein>
    <recommendedName>
        <fullName evidence="3">Orphan protein</fullName>
    </recommendedName>
</protein>
<gene>
    <name evidence="1" type="ORF">OM33_18860</name>
</gene>
<dbReference type="RefSeq" id="WP_040135927.1">
    <property type="nucleotide sequence ID" value="NZ_CP009889.1"/>
</dbReference>
<name>A0A0A7EKE9_9GAMM</name>
<organism evidence="1 2">
    <name type="scientific">Pseudoalteromonas piratica</name>
    <dbReference type="NCBI Taxonomy" id="1348114"/>
    <lineage>
        <taxon>Bacteria</taxon>
        <taxon>Pseudomonadati</taxon>
        <taxon>Pseudomonadota</taxon>
        <taxon>Gammaproteobacteria</taxon>
        <taxon>Alteromonadales</taxon>
        <taxon>Pseudoalteromonadaceae</taxon>
        <taxon>Pseudoalteromonas</taxon>
    </lineage>
</organism>
<dbReference type="Proteomes" id="UP000030341">
    <property type="component" value="Chromosome 2"/>
</dbReference>
<evidence type="ECO:0008006" key="3">
    <source>
        <dbReference type="Google" id="ProtNLM"/>
    </source>
</evidence>
<dbReference type="eggNOG" id="COG0436">
    <property type="taxonomic scope" value="Bacteria"/>
</dbReference>
<dbReference type="STRING" id="1348114.OM33_18860"/>
<sequence length="203" mass="23702">MIMVISEYFENYFYSLKQLASHTFVKEQQLCDWIELCILPNAAYHLKNQVQSSSFFGITDFSEEKEYFARGYTKWIELIKPYSELSSAQAYSIFYQQYAKCVNDLSLKGLEFSSDYFEDLEDRIQDHWQLFLSGKYGVITANGFIHEIVALESVDYLAKNTELTEEQMTKCVRLLERCLSYPPSQLNCISQAHKLLKSMSNSQ</sequence>
<accession>A0A0A7EKE9</accession>